<dbReference type="AlphaFoldDB" id="A0A8H3H090"/>
<feature type="domain" description="Inhibitor I9" evidence="1">
    <location>
        <begin position="27"/>
        <end position="93"/>
    </location>
</feature>
<dbReference type="SUPFAM" id="SSF54897">
    <property type="entry name" value="Protease propeptides/inhibitors"/>
    <property type="match status" value="1"/>
</dbReference>
<dbReference type="Proteomes" id="UP000663831">
    <property type="component" value="Unassembled WGS sequence"/>
</dbReference>
<comment type="caution">
    <text evidence="2">The sequence shown here is derived from an EMBL/GenBank/DDBJ whole genome shotgun (WGS) entry which is preliminary data.</text>
</comment>
<evidence type="ECO:0000313" key="3">
    <source>
        <dbReference type="Proteomes" id="UP000663831"/>
    </source>
</evidence>
<evidence type="ECO:0000259" key="1">
    <source>
        <dbReference type="Pfam" id="PF05922"/>
    </source>
</evidence>
<accession>A0A8H3H090</accession>
<dbReference type="InterPro" id="IPR010259">
    <property type="entry name" value="S8pro/Inhibitor_I9"/>
</dbReference>
<gene>
    <name evidence="2" type="ORF">RDB_LOCUS90197</name>
</gene>
<reference evidence="2" key="1">
    <citation type="submission" date="2021-01" db="EMBL/GenBank/DDBJ databases">
        <authorList>
            <person name="Kaushik A."/>
        </authorList>
    </citation>
    <scope>NUCLEOTIDE SEQUENCE</scope>
    <source>
        <strain evidence="2">AG3-1AP</strain>
    </source>
</reference>
<name>A0A8H3H090_9AGAM</name>
<dbReference type="EMBL" id="CAJMWV010002986">
    <property type="protein sequence ID" value="CAE6474005.1"/>
    <property type="molecule type" value="Genomic_DNA"/>
</dbReference>
<sequence length="96" mass="10567">MARPPQATPTNLAAFIPCLSGTGIPNSYLVKLKASANLDQHLVSVQAQYHNDSPPFVLQYKFNPDLINGYSASMGQSVLKRLQKRSDVEAIYQTCK</sequence>
<protein>
    <recommendedName>
        <fullName evidence="1">Inhibitor I9 domain-containing protein</fullName>
    </recommendedName>
</protein>
<proteinExistence type="predicted"/>
<dbReference type="Gene3D" id="3.30.70.80">
    <property type="entry name" value="Peptidase S8 propeptide/proteinase inhibitor I9"/>
    <property type="match status" value="1"/>
</dbReference>
<evidence type="ECO:0000313" key="2">
    <source>
        <dbReference type="EMBL" id="CAE6474005.1"/>
    </source>
</evidence>
<organism evidence="2 3">
    <name type="scientific">Rhizoctonia solani</name>
    <dbReference type="NCBI Taxonomy" id="456999"/>
    <lineage>
        <taxon>Eukaryota</taxon>
        <taxon>Fungi</taxon>
        <taxon>Dikarya</taxon>
        <taxon>Basidiomycota</taxon>
        <taxon>Agaricomycotina</taxon>
        <taxon>Agaricomycetes</taxon>
        <taxon>Cantharellales</taxon>
        <taxon>Ceratobasidiaceae</taxon>
        <taxon>Rhizoctonia</taxon>
    </lineage>
</organism>
<dbReference type="InterPro" id="IPR037045">
    <property type="entry name" value="S8pro/Inhibitor_I9_sf"/>
</dbReference>
<dbReference type="Pfam" id="PF05922">
    <property type="entry name" value="Inhibitor_I9"/>
    <property type="match status" value="1"/>
</dbReference>